<sequence length="448" mass="52129">MTYLLYFTIETSTYLALKSTFNSSFMYVLIETNIAELIEVFQAYLSSKILLVLVIMIGLALFYKKLFSSFEKTLKKQIALVICVSILVGLKFTGYIEQNLYHNMLRGVYGYYELQNKFSQSDEIQQEIVLNYSNDNEVFVLVLGESTNRNHMGIYGYTQESTPLLSSMQDSLYVFADVVSTDVLTLKAVPKMLTALSNSGHAVANYNLVELFNAAGYNTYWLSNQRPISYHDNAISKIASYSKFLKFFNYKVDKYATVYDGTMISEYDKILNEEGKKLIVLRLIGTHFDYENRYPDDFAKFKPKTKTKRDKIISHYDNAVLYNDYVVYTLINKLKQSSKKSALLYVSDHGENVFDDANFFGRTEEKITASMFEIPFILWASKDFKKPNDFIYERQRKFMCDHLYESVLHLNGITYKRLDSTRSVFSSSFKERKRIIVNDVDFDEYFVK</sequence>
<dbReference type="AlphaFoldDB" id="A0A8J6Q933"/>
<evidence type="ECO:0000313" key="10">
    <source>
        <dbReference type="Proteomes" id="UP000600588"/>
    </source>
</evidence>
<evidence type="ECO:0000259" key="8">
    <source>
        <dbReference type="Pfam" id="PF00884"/>
    </source>
</evidence>
<evidence type="ECO:0000256" key="4">
    <source>
        <dbReference type="ARBA" id="ARBA00022692"/>
    </source>
</evidence>
<keyword evidence="4 7" id="KW-0812">Transmembrane</keyword>
<dbReference type="Gene3D" id="3.40.720.10">
    <property type="entry name" value="Alkaline Phosphatase, subunit A"/>
    <property type="match status" value="1"/>
</dbReference>
<dbReference type="RefSeq" id="WP_188228370.1">
    <property type="nucleotide sequence ID" value="NZ_JACVXB010000001.1"/>
</dbReference>
<dbReference type="InterPro" id="IPR000917">
    <property type="entry name" value="Sulfatase_N"/>
</dbReference>
<dbReference type="Pfam" id="PF00884">
    <property type="entry name" value="Sulfatase"/>
    <property type="match status" value="1"/>
</dbReference>
<keyword evidence="2" id="KW-1003">Cell membrane</keyword>
<name>A0A8J6Q933_9FLAO</name>
<evidence type="ECO:0000256" key="6">
    <source>
        <dbReference type="ARBA" id="ARBA00023136"/>
    </source>
</evidence>
<feature type="domain" description="Sulfatase N-terminal" evidence="8">
    <location>
        <begin position="139"/>
        <end position="410"/>
    </location>
</feature>
<feature type="transmembrane region" description="Helical" evidence="7">
    <location>
        <begin position="49"/>
        <end position="66"/>
    </location>
</feature>
<keyword evidence="3 9" id="KW-0808">Transferase</keyword>
<keyword evidence="10" id="KW-1185">Reference proteome</keyword>
<keyword evidence="5 7" id="KW-1133">Transmembrane helix</keyword>
<dbReference type="InterPro" id="IPR040423">
    <property type="entry name" value="PEA_transferase"/>
</dbReference>
<feature type="transmembrane region" description="Helical" evidence="7">
    <location>
        <begin position="78"/>
        <end position="96"/>
    </location>
</feature>
<evidence type="ECO:0000256" key="5">
    <source>
        <dbReference type="ARBA" id="ARBA00022989"/>
    </source>
</evidence>
<evidence type="ECO:0000313" key="9">
    <source>
        <dbReference type="EMBL" id="MBD0830556.1"/>
    </source>
</evidence>
<evidence type="ECO:0000256" key="3">
    <source>
        <dbReference type="ARBA" id="ARBA00022679"/>
    </source>
</evidence>
<dbReference type="GO" id="GO:0005886">
    <property type="term" value="C:plasma membrane"/>
    <property type="evidence" value="ECO:0007669"/>
    <property type="project" value="UniProtKB-SubCell"/>
</dbReference>
<dbReference type="EMBL" id="JACVXB010000001">
    <property type="protein sequence ID" value="MBD0830556.1"/>
    <property type="molecule type" value="Genomic_DNA"/>
</dbReference>
<accession>A0A8J6Q933</accession>
<dbReference type="InterPro" id="IPR058130">
    <property type="entry name" value="PEA_transf_C"/>
</dbReference>
<evidence type="ECO:0000256" key="1">
    <source>
        <dbReference type="ARBA" id="ARBA00004651"/>
    </source>
</evidence>
<reference evidence="9 10" key="1">
    <citation type="submission" date="2020-09" db="EMBL/GenBank/DDBJ databases">
        <title>TT11 complete genome.</title>
        <authorList>
            <person name="Wu Z."/>
        </authorList>
    </citation>
    <scope>NUCLEOTIDE SEQUENCE [LARGE SCALE GENOMIC DNA]</scope>
    <source>
        <strain evidence="9 10">TT11</strain>
    </source>
</reference>
<evidence type="ECO:0000256" key="7">
    <source>
        <dbReference type="SAM" id="Phobius"/>
    </source>
</evidence>
<evidence type="ECO:0000256" key="2">
    <source>
        <dbReference type="ARBA" id="ARBA00022475"/>
    </source>
</evidence>
<gene>
    <name evidence="9" type="ORF">ICJ83_00275</name>
</gene>
<comment type="subcellular location">
    <subcellularLocation>
        <location evidence="1">Cell membrane</location>
        <topology evidence="1">Multi-pass membrane protein</topology>
    </subcellularLocation>
</comment>
<dbReference type="PANTHER" id="PTHR30443:SF2">
    <property type="entry name" value="PHOSPHOETHANOLAMINE TRANSFERASE EPTC"/>
    <property type="match status" value="1"/>
</dbReference>
<dbReference type="PANTHER" id="PTHR30443">
    <property type="entry name" value="INNER MEMBRANE PROTEIN"/>
    <property type="match status" value="1"/>
</dbReference>
<protein>
    <submittedName>
        <fullName evidence="9">Phosphoethanolamine transferase</fullName>
    </submittedName>
</protein>
<dbReference type="GO" id="GO:0016776">
    <property type="term" value="F:phosphotransferase activity, phosphate group as acceptor"/>
    <property type="evidence" value="ECO:0007669"/>
    <property type="project" value="TreeGrafter"/>
</dbReference>
<keyword evidence="6 7" id="KW-0472">Membrane</keyword>
<proteinExistence type="predicted"/>
<dbReference type="InterPro" id="IPR017850">
    <property type="entry name" value="Alkaline_phosphatase_core_sf"/>
</dbReference>
<dbReference type="SUPFAM" id="SSF53649">
    <property type="entry name" value="Alkaline phosphatase-like"/>
    <property type="match status" value="1"/>
</dbReference>
<dbReference type="GO" id="GO:0009244">
    <property type="term" value="P:lipopolysaccharide core region biosynthetic process"/>
    <property type="evidence" value="ECO:0007669"/>
    <property type="project" value="TreeGrafter"/>
</dbReference>
<comment type="caution">
    <text evidence="9">The sequence shown here is derived from an EMBL/GenBank/DDBJ whole genome shotgun (WGS) entry which is preliminary data.</text>
</comment>
<dbReference type="Proteomes" id="UP000600588">
    <property type="component" value="Unassembled WGS sequence"/>
</dbReference>
<organism evidence="9 10">
    <name type="scientific">Aestuariibaculum sediminum</name>
    <dbReference type="NCBI Taxonomy" id="2770637"/>
    <lineage>
        <taxon>Bacteria</taxon>
        <taxon>Pseudomonadati</taxon>
        <taxon>Bacteroidota</taxon>
        <taxon>Flavobacteriia</taxon>
        <taxon>Flavobacteriales</taxon>
        <taxon>Flavobacteriaceae</taxon>
    </lineage>
</organism>
<dbReference type="CDD" id="cd16017">
    <property type="entry name" value="LptA"/>
    <property type="match status" value="1"/>
</dbReference>